<dbReference type="PROSITE" id="PS51391">
    <property type="entry name" value="CID"/>
    <property type="match status" value="1"/>
</dbReference>
<dbReference type="GO" id="GO:0070692">
    <property type="term" value="C:CTDK-1 complex"/>
    <property type="evidence" value="ECO:0007669"/>
    <property type="project" value="InterPro"/>
</dbReference>
<dbReference type="AlphaFoldDB" id="A0A3N4LMM3"/>
<accession>A0A3N4LMM3</accession>
<keyword evidence="4" id="KW-1185">Reference proteome</keyword>
<dbReference type="InterPro" id="IPR006569">
    <property type="entry name" value="CID_dom"/>
</dbReference>
<dbReference type="GO" id="GO:0032786">
    <property type="term" value="P:positive regulation of DNA-templated transcription, elongation"/>
    <property type="evidence" value="ECO:0007669"/>
    <property type="project" value="InterPro"/>
</dbReference>
<dbReference type="EMBL" id="ML121543">
    <property type="protein sequence ID" value="RPB24177.1"/>
    <property type="molecule type" value="Genomic_DNA"/>
</dbReference>
<feature type="compositionally biased region" description="Basic and acidic residues" evidence="1">
    <location>
        <begin position="202"/>
        <end position="228"/>
    </location>
</feature>
<gene>
    <name evidence="3" type="ORF">L211DRAFT_838082</name>
</gene>
<dbReference type="GO" id="GO:0045943">
    <property type="term" value="P:positive regulation of transcription by RNA polymerase I"/>
    <property type="evidence" value="ECO:0007669"/>
    <property type="project" value="TreeGrafter"/>
</dbReference>
<reference evidence="3 4" key="1">
    <citation type="journal article" date="2018" name="Nat. Ecol. Evol.">
        <title>Pezizomycetes genomes reveal the molecular basis of ectomycorrhizal truffle lifestyle.</title>
        <authorList>
            <person name="Murat C."/>
            <person name="Payen T."/>
            <person name="Noel B."/>
            <person name="Kuo A."/>
            <person name="Morin E."/>
            <person name="Chen J."/>
            <person name="Kohler A."/>
            <person name="Krizsan K."/>
            <person name="Balestrini R."/>
            <person name="Da Silva C."/>
            <person name="Montanini B."/>
            <person name="Hainaut M."/>
            <person name="Levati E."/>
            <person name="Barry K.W."/>
            <person name="Belfiori B."/>
            <person name="Cichocki N."/>
            <person name="Clum A."/>
            <person name="Dockter R.B."/>
            <person name="Fauchery L."/>
            <person name="Guy J."/>
            <person name="Iotti M."/>
            <person name="Le Tacon F."/>
            <person name="Lindquist E.A."/>
            <person name="Lipzen A."/>
            <person name="Malagnac F."/>
            <person name="Mello A."/>
            <person name="Molinier V."/>
            <person name="Miyauchi S."/>
            <person name="Poulain J."/>
            <person name="Riccioni C."/>
            <person name="Rubini A."/>
            <person name="Sitrit Y."/>
            <person name="Splivallo R."/>
            <person name="Traeger S."/>
            <person name="Wang M."/>
            <person name="Zifcakova L."/>
            <person name="Wipf D."/>
            <person name="Zambonelli A."/>
            <person name="Paolocci F."/>
            <person name="Nowrousian M."/>
            <person name="Ottonello S."/>
            <person name="Baldrian P."/>
            <person name="Spatafora J.W."/>
            <person name="Henrissat B."/>
            <person name="Nagy L.G."/>
            <person name="Aury J.M."/>
            <person name="Wincker P."/>
            <person name="Grigoriev I.V."/>
            <person name="Bonfante P."/>
            <person name="Martin F.M."/>
        </authorList>
    </citation>
    <scope>NUCLEOTIDE SEQUENCE [LARGE SCALE GENOMIC DNA]</scope>
    <source>
        <strain evidence="3 4">ATCC MYA-4762</strain>
    </source>
</reference>
<feature type="domain" description="CID" evidence="2">
    <location>
        <begin position="56"/>
        <end position="191"/>
    </location>
</feature>
<dbReference type="Pfam" id="PF12243">
    <property type="entry name" value="CTK3"/>
    <property type="match status" value="1"/>
</dbReference>
<protein>
    <recommendedName>
        <fullName evidence="2">CID domain-containing protein</fullName>
    </recommendedName>
</protein>
<evidence type="ECO:0000256" key="1">
    <source>
        <dbReference type="SAM" id="MobiDB-lite"/>
    </source>
</evidence>
<dbReference type="InterPro" id="IPR008942">
    <property type="entry name" value="ENTH_VHS"/>
</dbReference>
<organism evidence="3 4">
    <name type="scientific">Terfezia boudieri ATCC MYA-4762</name>
    <dbReference type="NCBI Taxonomy" id="1051890"/>
    <lineage>
        <taxon>Eukaryota</taxon>
        <taxon>Fungi</taxon>
        <taxon>Dikarya</taxon>
        <taxon>Ascomycota</taxon>
        <taxon>Pezizomycotina</taxon>
        <taxon>Pezizomycetes</taxon>
        <taxon>Pezizales</taxon>
        <taxon>Pezizaceae</taxon>
        <taxon>Terfezia</taxon>
    </lineage>
</organism>
<dbReference type="Gene3D" id="1.25.40.90">
    <property type="match status" value="1"/>
</dbReference>
<dbReference type="InParanoid" id="A0A3N4LMM3"/>
<evidence type="ECO:0000313" key="3">
    <source>
        <dbReference type="EMBL" id="RPB24177.1"/>
    </source>
</evidence>
<name>A0A3N4LMM3_9PEZI</name>
<dbReference type="OrthoDB" id="21266at2759"/>
<evidence type="ECO:0000313" key="4">
    <source>
        <dbReference type="Proteomes" id="UP000267821"/>
    </source>
</evidence>
<dbReference type="InterPro" id="IPR042326">
    <property type="entry name" value="Ctk3"/>
</dbReference>
<feature type="region of interest" description="Disordered" evidence="1">
    <location>
        <begin position="190"/>
        <end position="252"/>
    </location>
</feature>
<dbReference type="STRING" id="1051890.A0A3N4LMM3"/>
<dbReference type="PANTHER" id="PTHR28291:SF1">
    <property type="entry name" value="CTD KINASE SUBUNIT GAMMA"/>
    <property type="match status" value="1"/>
</dbReference>
<dbReference type="PANTHER" id="PTHR28291">
    <property type="entry name" value="CTD KINASE SUBUNIT GAMMA"/>
    <property type="match status" value="1"/>
</dbReference>
<sequence length="252" mass="28008">MPHGRRQPVIDNRAVEKPEILSSHNKCIHTVHPQPPPSIHPSIHPAATLKTSIAMDAFEARLQFTARLSRLGAGQQAARSCAQFALKHKEFHEDLHSCILEQLATVPMNTRVNLLYFIEVLCEQGSKTGFDGYTNMVRKDLLPIFDAVAPADGSGVANVGTARRALGNLLEKNVIDQETKDTVDKLLSEREAESEAAIPPSFHDDSTQKRKFDEKTINQRMNEDRERVPPPSFAVLRLFPLPPNIPQATNSP</sequence>
<dbReference type="InterPro" id="IPR024638">
    <property type="entry name" value="Ctk3_N"/>
</dbReference>
<dbReference type="Proteomes" id="UP000267821">
    <property type="component" value="Unassembled WGS sequence"/>
</dbReference>
<evidence type="ECO:0000259" key="2">
    <source>
        <dbReference type="PROSITE" id="PS51391"/>
    </source>
</evidence>
<proteinExistence type="predicted"/>